<evidence type="ECO:0000313" key="2">
    <source>
        <dbReference type="EMBL" id="KAK8857635.1"/>
    </source>
</evidence>
<protein>
    <recommendedName>
        <fullName evidence="1">DUF362 domain-containing protein</fullName>
    </recommendedName>
</protein>
<dbReference type="EMBL" id="JAPFFF010000020">
    <property type="protein sequence ID" value="KAK8857635.1"/>
    <property type="molecule type" value="Genomic_DNA"/>
</dbReference>
<feature type="domain" description="DUF362" evidence="1">
    <location>
        <begin position="32"/>
        <end position="250"/>
    </location>
</feature>
<name>A0ABR2I6V3_9EUKA</name>
<dbReference type="InterPro" id="IPR007160">
    <property type="entry name" value="DUF362"/>
</dbReference>
<organism evidence="2 3">
    <name type="scientific">Tritrichomonas musculus</name>
    <dbReference type="NCBI Taxonomy" id="1915356"/>
    <lineage>
        <taxon>Eukaryota</taxon>
        <taxon>Metamonada</taxon>
        <taxon>Parabasalia</taxon>
        <taxon>Tritrichomonadida</taxon>
        <taxon>Tritrichomonadidae</taxon>
        <taxon>Tritrichomonas</taxon>
    </lineage>
</organism>
<sequence>MSKSKVYFTKEITPESLIKVYDALGCELKGKVCVKISTGEPGGNHFLNPNLIKGLVNKLNGVICECLTAYPGKRNTVKDHWQTFEDHGFKAIAPCDLLDEEDTLKLPVTGGKHLKGYNIVGSHLKNYDSALILSHFKGHAMGGFGGALKNMSIGFGSAAGKKWMHTAGVTSDVNAGWDSDAKQDDFLESMAEASQSIVAHFKPENLAYVNVANNLSIDCDCDSNPHPPEMKDIGIYASLDPVAIDQCCYDAITNSTDPGKKSLVERMEKLHAIHTVEEAHRLGIGSREYELINIDN</sequence>
<gene>
    <name evidence="2" type="ORF">M9Y10_016041</name>
</gene>
<dbReference type="Proteomes" id="UP001470230">
    <property type="component" value="Unassembled WGS sequence"/>
</dbReference>
<comment type="caution">
    <text evidence="2">The sequence shown here is derived from an EMBL/GenBank/DDBJ whole genome shotgun (WGS) entry which is preliminary data.</text>
</comment>
<accession>A0ABR2I6V3</accession>
<evidence type="ECO:0000259" key="1">
    <source>
        <dbReference type="Pfam" id="PF04015"/>
    </source>
</evidence>
<reference evidence="2 3" key="1">
    <citation type="submission" date="2024-04" db="EMBL/GenBank/DDBJ databases">
        <title>Tritrichomonas musculus Genome.</title>
        <authorList>
            <person name="Alves-Ferreira E."/>
            <person name="Grigg M."/>
            <person name="Lorenzi H."/>
            <person name="Galac M."/>
        </authorList>
    </citation>
    <scope>NUCLEOTIDE SEQUENCE [LARGE SCALE GENOMIC DNA]</scope>
    <source>
        <strain evidence="2 3">EAF2021</strain>
    </source>
</reference>
<proteinExistence type="predicted"/>
<keyword evidence="3" id="KW-1185">Reference proteome</keyword>
<evidence type="ECO:0000313" key="3">
    <source>
        <dbReference type="Proteomes" id="UP001470230"/>
    </source>
</evidence>
<dbReference type="Pfam" id="PF04015">
    <property type="entry name" value="DUF362"/>
    <property type="match status" value="1"/>
</dbReference>